<gene>
    <name evidence="6" type="ORF">A3A60_04920</name>
</gene>
<dbReference type="AlphaFoldDB" id="A0A1F5I0K6"/>
<sequence>MKGKFLLYAQIVLIILLFLFSVPNAIFKSPVISTVFAAGLLLGIWSLYNLGLDTYTPFPEPKKEGKHVQTGAYKYARHPMYTAVIVIGLALFLSSPTLYSAIIYLVLIIILDQKATLEEKYLQNLHPTYKSYAQKTKKFVPYLY</sequence>
<dbReference type="EMBL" id="MFBS01000016">
    <property type="protein sequence ID" value="OGE09901.1"/>
    <property type="molecule type" value="Genomic_DNA"/>
</dbReference>
<protein>
    <recommendedName>
        <fullName evidence="8">Steroid 5-alpha reductase C-terminal domain-containing protein</fullName>
    </recommendedName>
</protein>
<dbReference type="GO" id="GO:0012505">
    <property type="term" value="C:endomembrane system"/>
    <property type="evidence" value="ECO:0007669"/>
    <property type="project" value="UniProtKB-SubCell"/>
</dbReference>
<evidence type="ECO:0000313" key="6">
    <source>
        <dbReference type="EMBL" id="OGE09901.1"/>
    </source>
</evidence>
<evidence type="ECO:0000256" key="3">
    <source>
        <dbReference type="ARBA" id="ARBA00022989"/>
    </source>
</evidence>
<dbReference type="Pfam" id="PF04191">
    <property type="entry name" value="PEMT"/>
    <property type="match status" value="1"/>
</dbReference>
<evidence type="ECO:0000313" key="7">
    <source>
        <dbReference type="Proteomes" id="UP000179227"/>
    </source>
</evidence>
<dbReference type="Proteomes" id="UP000179227">
    <property type="component" value="Unassembled WGS sequence"/>
</dbReference>
<proteinExistence type="predicted"/>
<dbReference type="PANTHER" id="PTHR43847">
    <property type="entry name" value="BLL3993 PROTEIN"/>
    <property type="match status" value="1"/>
</dbReference>
<evidence type="ECO:0000256" key="4">
    <source>
        <dbReference type="ARBA" id="ARBA00023136"/>
    </source>
</evidence>
<comment type="subcellular location">
    <subcellularLocation>
        <location evidence="1">Endomembrane system</location>
        <topology evidence="1">Multi-pass membrane protein</topology>
    </subcellularLocation>
</comment>
<organism evidence="6 7">
    <name type="scientific">Candidatus Curtissbacteria bacterium RIFCSPLOWO2_01_FULL_42_26</name>
    <dbReference type="NCBI Taxonomy" id="1797729"/>
    <lineage>
        <taxon>Bacteria</taxon>
        <taxon>Candidatus Curtissiibacteriota</taxon>
    </lineage>
</organism>
<keyword evidence="4 5" id="KW-0472">Membrane</keyword>
<evidence type="ECO:0000256" key="1">
    <source>
        <dbReference type="ARBA" id="ARBA00004127"/>
    </source>
</evidence>
<dbReference type="Gene3D" id="1.20.120.1630">
    <property type="match status" value="1"/>
</dbReference>
<evidence type="ECO:0000256" key="2">
    <source>
        <dbReference type="ARBA" id="ARBA00022692"/>
    </source>
</evidence>
<reference evidence="6 7" key="1">
    <citation type="journal article" date="2016" name="Nat. Commun.">
        <title>Thousands of microbial genomes shed light on interconnected biogeochemical processes in an aquifer system.</title>
        <authorList>
            <person name="Anantharaman K."/>
            <person name="Brown C.T."/>
            <person name="Hug L.A."/>
            <person name="Sharon I."/>
            <person name="Castelle C.J."/>
            <person name="Probst A.J."/>
            <person name="Thomas B.C."/>
            <person name="Singh A."/>
            <person name="Wilkins M.J."/>
            <person name="Karaoz U."/>
            <person name="Brodie E.L."/>
            <person name="Williams K.H."/>
            <person name="Hubbard S.S."/>
            <person name="Banfield J.F."/>
        </authorList>
    </citation>
    <scope>NUCLEOTIDE SEQUENCE [LARGE SCALE GENOMIC DNA]</scope>
</reference>
<feature type="transmembrane region" description="Helical" evidence="5">
    <location>
        <begin position="83"/>
        <end position="111"/>
    </location>
</feature>
<dbReference type="STRING" id="1797729.A3A60_04920"/>
<feature type="transmembrane region" description="Helical" evidence="5">
    <location>
        <begin position="6"/>
        <end position="23"/>
    </location>
</feature>
<keyword evidence="2 5" id="KW-0812">Transmembrane</keyword>
<comment type="caution">
    <text evidence="6">The sequence shown here is derived from an EMBL/GenBank/DDBJ whole genome shotgun (WGS) entry which is preliminary data.</text>
</comment>
<evidence type="ECO:0000256" key="5">
    <source>
        <dbReference type="SAM" id="Phobius"/>
    </source>
</evidence>
<keyword evidence="3 5" id="KW-1133">Transmembrane helix</keyword>
<feature type="transmembrane region" description="Helical" evidence="5">
    <location>
        <begin position="30"/>
        <end position="48"/>
    </location>
</feature>
<evidence type="ECO:0008006" key="8">
    <source>
        <dbReference type="Google" id="ProtNLM"/>
    </source>
</evidence>
<accession>A0A1F5I0K6</accession>
<dbReference type="InterPro" id="IPR052527">
    <property type="entry name" value="Metal_cation-efflux_comp"/>
</dbReference>
<name>A0A1F5I0K6_9BACT</name>
<dbReference type="PANTHER" id="PTHR43847:SF1">
    <property type="entry name" value="BLL3993 PROTEIN"/>
    <property type="match status" value="1"/>
</dbReference>
<dbReference type="InterPro" id="IPR007318">
    <property type="entry name" value="Phopholipid_MeTrfase"/>
</dbReference>